<name>A0A5N6MYU6_9ASTR</name>
<evidence type="ECO:0000313" key="3">
    <source>
        <dbReference type="Proteomes" id="UP000326396"/>
    </source>
</evidence>
<evidence type="ECO:0000256" key="1">
    <source>
        <dbReference type="SAM" id="MobiDB-lite"/>
    </source>
</evidence>
<dbReference type="AlphaFoldDB" id="A0A5N6MYU6"/>
<keyword evidence="3" id="KW-1185">Reference proteome</keyword>
<dbReference type="EMBL" id="SZYD01000014">
    <property type="protein sequence ID" value="KAD4179266.1"/>
    <property type="molecule type" value="Genomic_DNA"/>
</dbReference>
<feature type="region of interest" description="Disordered" evidence="1">
    <location>
        <begin position="56"/>
        <end position="77"/>
    </location>
</feature>
<evidence type="ECO:0000313" key="2">
    <source>
        <dbReference type="EMBL" id="KAD4179266.1"/>
    </source>
</evidence>
<gene>
    <name evidence="2" type="ORF">E3N88_27857</name>
</gene>
<organism evidence="2 3">
    <name type="scientific">Mikania micrantha</name>
    <name type="common">bitter vine</name>
    <dbReference type="NCBI Taxonomy" id="192012"/>
    <lineage>
        <taxon>Eukaryota</taxon>
        <taxon>Viridiplantae</taxon>
        <taxon>Streptophyta</taxon>
        <taxon>Embryophyta</taxon>
        <taxon>Tracheophyta</taxon>
        <taxon>Spermatophyta</taxon>
        <taxon>Magnoliopsida</taxon>
        <taxon>eudicotyledons</taxon>
        <taxon>Gunneridae</taxon>
        <taxon>Pentapetalae</taxon>
        <taxon>asterids</taxon>
        <taxon>campanulids</taxon>
        <taxon>Asterales</taxon>
        <taxon>Asteraceae</taxon>
        <taxon>Asteroideae</taxon>
        <taxon>Heliantheae alliance</taxon>
        <taxon>Eupatorieae</taxon>
        <taxon>Mikania</taxon>
    </lineage>
</organism>
<reference evidence="2 3" key="1">
    <citation type="submission" date="2019-05" db="EMBL/GenBank/DDBJ databases">
        <title>Mikania micrantha, genome provides insights into the molecular mechanism of rapid growth.</title>
        <authorList>
            <person name="Liu B."/>
        </authorList>
    </citation>
    <scope>NUCLEOTIDE SEQUENCE [LARGE SCALE GENOMIC DNA]</scope>
    <source>
        <strain evidence="2">NLD-2019</strain>
        <tissue evidence="2">Leaf</tissue>
    </source>
</reference>
<proteinExistence type="predicted"/>
<comment type="caution">
    <text evidence="2">The sequence shown here is derived from an EMBL/GenBank/DDBJ whole genome shotgun (WGS) entry which is preliminary data.</text>
</comment>
<sequence length="149" mass="16678">MATMFLHHGFLPQKRAPKSFWLIHKPQPVDIPPPYTIPLPFLFSFKIISGATARVPEPATPTKTQQPSDACQQLDQQRSKSWRFWSEGATLNQKQLKQNLVLRLVPVTTPPIFTTTATTKTFLVESEAQPTVTRKTPPALPAFLQTCAA</sequence>
<protein>
    <submittedName>
        <fullName evidence="2">Uncharacterized protein</fullName>
    </submittedName>
</protein>
<accession>A0A5N6MYU6</accession>
<dbReference type="Proteomes" id="UP000326396">
    <property type="component" value="Linkage Group LG4"/>
</dbReference>
<feature type="compositionally biased region" description="Polar residues" evidence="1">
    <location>
        <begin position="61"/>
        <end position="76"/>
    </location>
</feature>